<protein>
    <submittedName>
        <fullName evidence="2">Uncharacterized protein</fullName>
    </submittedName>
</protein>
<dbReference type="AlphaFoldDB" id="A0A2Z6LRB5"/>
<evidence type="ECO:0000313" key="2">
    <source>
        <dbReference type="EMBL" id="GAU19286.1"/>
    </source>
</evidence>
<keyword evidence="3" id="KW-1185">Reference proteome</keyword>
<evidence type="ECO:0000313" key="3">
    <source>
        <dbReference type="Proteomes" id="UP000242715"/>
    </source>
</evidence>
<reference evidence="3" key="1">
    <citation type="journal article" date="2017" name="Front. Plant Sci.">
        <title>Climate Clever Clovers: New Paradigm to Reduce the Environmental Footprint of Ruminants by Breeding Low Methanogenic Forages Utilizing Haplotype Variation.</title>
        <authorList>
            <person name="Kaur P."/>
            <person name="Appels R."/>
            <person name="Bayer P.E."/>
            <person name="Keeble-Gagnere G."/>
            <person name="Wang J."/>
            <person name="Hirakawa H."/>
            <person name="Shirasawa K."/>
            <person name="Vercoe P."/>
            <person name="Stefanova K."/>
            <person name="Durmic Z."/>
            <person name="Nichols P."/>
            <person name="Revell C."/>
            <person name="Isobe S.N."/>
            <person name="Edwards D."/>
            <person name="Erskine W."/>
        </authorList>
    </citation>
    <scope>NUCLEOTIDE SEQUENCE [LARGE SCALE GENOMIC DNA]</scope>
    <source>
        <strain evidence="3">cv. Daliak</strain>
    </source>
</reference>
<sequence length="97" mass="10989">MFRKIGFLRTRAIRGHMKAAIDNPPTARVKEKITAELAKVPYPERVLCRKEEANPAPAKRYAPAYEKLLSKRMKTDYSTGSGNNAPVLSPELLQYRT</sequence>
<dbReference type="EMBL" id="DF973197">
    <property type="protein sequence ID" value="GAU19286.1"/>
    <property type="molecule type" value="Genomic_DNA"/>
</dbReference>
<evidence type="ECO:0000256" key="1">
    <source>
        <dbReference type="SAM" id="MobiDB-lite"/>
    </source>
</evidence>
<feature type="region of interest" description="Disordered" evidence="1">
    <location>
        <begin position="76"/>
        <end position="97"/>
    </location>
</feature>
<feature type="compositionally biased region" description="Polar residues" evidence="1">
    <location>
        <begin position="76"/>
        <end position="86"/>
    </location>
</feature>
<proteinExistence type="predicted"/>
<accession>A0A2Z6LRB5</accession>
<organism evidence="2 3">
    <name type="scientific">Trifolium subterraneum</name>
    <name type="common">Subterranean clover</name>
    <dbReference type="NCBI Taxonomy" id="3900"/>
    <lineage>
        <taxon>Eukaryota</taxon>
        <taxon>Viridiplantae</taxon>
        <taxon>Streptophyta</taxon>
        <taxon>Embryophyta</taxon>
        <taxon>Tracheophyta</taxon>
        <taxon>Spermatophyta</taxon>
        <taxon>Magnoliopsida</taxon>
        <taxon>eudicotyledons</taxon>
        <taxon>Gunneridae</taxon>
        <taxon>Pentapetalae</taxon>
        <taxon>rosids</taxon>
        <taxon>fabids</taxon>
        <taxon>Fabales</taxon>
        <taxon>Fabaceae</taxon>
        <taxon>Papilionoideae</taxon>
        <taxon>50 kb inversion clade</taxon>
        <taxon>NPAAA clade</taxon>
        <taxon>Hologalegina</taxon>
        <taxon>IRL clade</taxon>
        <taxon>Trifolieae</taxon>
        <taxon>Trifolium</taxon>
    </lineage>
</organism>
<dbReference type="OrthoDB" id="1437102at2759"/>
<dbReference type="Proteomes" id="UP000242715">
    <property type="component" value="Unassembled WGS sequence"/>
</dbReference>
<gene>
    <name evidence="2" type="ORF">TSUD_335720</name>
</gene>
<name>A0A2Z6LRB5_TRISU</name>